<reference evidence="1" key="1">
    <citation type="submission" date="2022-08" db="UniProtKB">
        <authorList>
            <consortium name="EnsemblMetazoa"/>
        </authorList>
    </citation>
    <scope>IDENTIFICATION</scope>
    <source>
        <strain evidence="1">05x7-T-G4-1.051#20</strain>
    </source>
</reference>
<dbReference type="Proteomes" id="UP000005408">
    <property type="component" value="Unassembled WGS sequence"/>
</dbReference>
<name>A0A8W8JI53_MAGGI</name>
<evidence type="ECO:0000313" key="1">
    <source>
        <dbReference type="EnsemblMetazoa" id="G19270.1:cds"/>
    </source>
</evidence>
<evidence type="ECO:0000313" key="2">
    <source>
        <dbReference type="Proteomes" id="UP000005408"/>
    </source>
</evidence>
<protein>
    <submittedName>
        <fullName evidence="1">Uncharacterized protein</fullName>
    </submittedName>
</protein>
<dbReference type="EnsemblMetazoa" id="G19270.1">
    <property type="protein sequence ID" value="G19270.1:cds"/>
    <property type="gene ID" value="G19270"/>
</dbReference>
<keyword evidence="2" id="KW-1185">Reference proteome</keyword>
<proteinExistence type="predicted"/>
<accession>A0A8W8JI53</accession>
<dbReference type="AlphaFoldDB" id="A0A8W8JI53"/>
<sequence>MKLPYHNRLHQMQPDGMHTIADFISHVMDMLIGKHDGVNFVTSGALAWCINGFLPKQQEETLLLVLNVIKRMVSPQLKEEDIPELQEDAHSALSLFERDFPLSMQNLVTHLLHHVVDGFPTFGPLYGR</sequence>
<organism evidence="1 2">
    <name type="scientific">Magallana gigas</name>
    <name type="common">Pacific oyster</name>
    <name type="synonym">Crassostrea gigas</name>
    <dbReference type="NCBI Taxonomy" id="29159"/>
    <lineage>
        <taxon>Eukaryota</taxon>
        <taxon>Metazoa</taxon>
        <taxon>Spiralia</taxon>
        <taxon>Lophotrochozoa</taxon>
        <taxon>Mollusca</taxon>
        <taxon>Bivalvia</taxon>
        <taxon>Autobranchia</taxon>
        <taxon>Pteriomorphia</taxon>
        <taxon>Ostreida</taxon>
        <taxon>Ostreoidea</taxon>
        <taxon>Ostreidae</taxon>
        <taxon>Magallana</taxon>
    </lineage>
</organism>